<accession>A0AAE3YUC8</accession>
<dbReference type="Proteomes" id="UP001183643">
    <property type="component" value="Unassembled WGS sequence"/>
</dbReference>
<gene>
    <name evidence="1" type="ORF">J2S41_005599</name>
</gene>
<evidence type="ECO:0008006" key="3">
    <source>
        <dbReference type="Google" id="ProtNLM"/>
    </source>
</evidence>
<sequence>MTQHHADIATNRPLDEYVEAEVQRMLTEDGRVAEQGLTVSRREHTLILCGDVESVQRRDEIVRLIREQFPGIDLSVDIGLTRAGAPAEAEELS</sequence>
<dbReference type="AlphaFoldDB" id="A0AAE3YUC8"/>
<evidence type="ECO:0000313" key="2">
    <source>
        <dbReference type="Proteomes" id="UP001183643"/>
    </source>
</evidence>
<reference evidence="1" key="1">
    <citation type="submission" date="2023-07" db="EMBL/GenBank/DDBJ databases">
        <title>Sequencing the genomes of 1000 actinobacteria strains.</title>
        <authorList>
            <person name="Klenk H.-P."/>
        </authorList>
    </citation>
    <scope>NUCLEOTIDE SEQUENCE</scope>
    <source>
        <strain evidence="1">DSM 44707</strain>
    </source>
</reference>
<evidence type="ECO:0000313" key="1">
    <source>
        <dbReference type="EMBL" id="MDR7278821.1"/>
    </source>
</evidence>
<comment type="caution">
    <text evidence="1">The sequence shown here is derived from an EMBL/GenBank/DDBJ whole genome shotgun (WGS) entry which is preliminary data.</text>
</comment>
<organism evidence="1 2">
    <name type="scientific">Catenuloplanes atrovinosus</name>
    <dbReference type="NCBI Taxonomy" id="137266"/>
    <lineage>
        <taxon>Bacteria</taxon>
        <taxon>Bacillati</taxon>
        <taxon>Actinomycetota</taxon>
        <taxon>Actinomycetes</taxon>
        <taxon>Micromonosporales</taxon>
        <taxon>Micromonosporaceae</taxon>
        <taxon>Catenuloplanes</taxon>
    </lineage>
</organism>
<proteinExistence type="predicted"/>
<keyword evidence="2" id="KW-1185">Reference proteome</keyword>
<dbReference type="EMBL" id="JAVDYB010000001">
    <property type="protein sequence ID" value="MDR7278821.1"/>
    <property type="molecule type" value="Genomic_DNA"/>
</dbReference>
<dbReference type="RefSeq" id="WP_374728175.1">
    <property type="nucleotide sequence ID" value="NZ_JAVDYB010000001.1"/>
</dbReference>
<protein>
    <recommendedName>
        <fullName evidence="3">BON domain-containing protein</fullName>
    </recommendedName>
</protein>
<name>A0AAE3YUC8_9ACTN</name>